<dbReference type="PANTHER" id="PTHR44259">
    <property type="entry name" value="OS07G0183000 PROTEIN-RELATED"/>
    <property type="match status" value="1"/>
</dbReference>
<protein>
    <recommendedName>
        <fullName evidence="2">KIB1-4 beta-propeller domain-containing protein</fullName>
    </recommendedName>
</protein>
<organism evidence="3 4">
    <name type="scientific">Rhododendron simsii</name>
    <name type="common">Sims's rhododendron</name>
    <dbReference type="NCBI Taxonomy" id="118357"/>
    <lineage>
        <taxon>Eukaryota</taxon>
        <taxon>Viridiplantae</taxon>
        <taxon>Streptophyta</taxon>
        <taxon>Embryophyta</taxon>
        <taxon>Tracheophyta</taxon>
        <taxon>Spermatophyta</taxon>
        <taxon>Magnoliopsida</taxon>
        <taxon>eudicotyledons</taxon>
        <taxon>Gunneridae</taxon>
        <taxon>Pentapetalae</taxon>
        <taxon>asterids</taxon>
        <taxon>Ericales</taxon>
        <taxon>Ericaceae</taxon>
        <taxon>Ericoideae</taxon>
        <taxon>Rhodoreae</taxon>
        <taxon>Rhododendron</taxon>
    </lineage>
</organism>
<feature type="domain" description="KIB1-4 beta-propeller" evidence="2">
    <location>
        <begin position="115"/>
        <end position="193"/>
    </location>
</feature>
<comment type="caution">
    <text evidence="3">The sequence shown here is derived from an EMBL/GenBank/DDBJ whole genome shotgun (WGS) entry which is preliminary data.</text>
</comment>
<dbReference type="InterPro" id="IPR050942">
    <property type="entry name" value="F-box_BR-signaling"/>
</dbReference>
<reference evidence="3" key="1">
    <citation type="submission" date="2019-11" db="EMBL/GenBank/DDBJ databases">
        <authorList>
            <person name="Liu Y."/>
            <person name="Hou J."/>
            <person name="Li T.-Q."/>
            <person name="Guan C.-H."/>
            <person name="Wu X."/>
            <person name="Wu H.-Z."/>
            <person name="Ling F."/>
            <person name="Zhang R."/>
            <person name="Shi X.-G."/>
            <person name="Ren J.-P."/>
            <person name="Chen E.-F."/>
            <person name="Sun J.-M."/>
        </authorList>
    </citation>
    <scope>NUCLEOTIDE SEQUENCE</scope>
    <source>
        <strain evidence="3">Adult_tree_wgs_1</strain>
        <tissue evidence="3">Leaves</tissue>
    </source>
</reference>
<evidence type="ECO:0000313" key="4">
    <source>
        <dbReference type="Proteomes" id="UP000626092"/>
    </source>
</evidence>
<feature type="region of interest" description="Disordered" evidence="1">
    <location>
        <begin position="74"/>
        <end position="98"/>
    </location>
</feature>
<dbReference type="EMBL" id="WJXA01000009">
    <property type="protein sequence ID" value="KAF7133057.1"/>
    <property type="molecule type" value="Genomic_DNA"/>
</dbReference>
<dbReference type="InterPro" id="IPR005174">
    <property type="entry name" value="KIB1-4_b-propeller"/>
</dbReference>
<dbReference type="OrthoDB" id="642536at2759"/>
<dbReference type="AlphaFoldDB" id="A0A834GGA1"/>
<dbReference type="PANTHER" id="PTHR44259:SF114">
    <property type="entry name" value="OS06G0707300 PROTEIN"/>
    <property type="match status" value="1"/>
</dbReference>
<accession>A0A834GGA1</accession>
<dbReference type="Proteomes" id="UP000626092">
    <property type="component" value="Unassembled WGS sequence"/>
</dbReference>
<dbReference type="Pfam" id="PF03478">
    <property type="entry name" value="Beta-prop_KIB1-4"/>
    <property type="match status" value="1"/>
</dbReference>
<evidence type="ECO:0000313" key="3">
    <source>
        <dbReference type="EMBL" id="KAF7133057.1"/>
    </source>
</evidence>
<keyword evidence="4" id="KW-1185">Reference proteome</keyword>
<gene>
    <name evidence="3" type="ORF">RHSIM_Rhsim09G0016400</name>
</gene>
<evidence type="ECO:0000256" key="1">
    <source>
        <dbReference type="SAM" id="MobiDB-lite"/>
    </source>
</evidence>
<sequence>MLPRRQSSKLDDAGGLGPIEKLLELTRLWRSIGLEYRSNKFPVNVPGLMIPGGPTTATRTRRFPAFFPWVESDEEDIDEDQQNNANEDDANDQEEDFDEFDYDNNYDSSIRNFINQTTDFQVFKLDMSSGLVPKWIDVKDLEGGPVFVGLNQSFALSKLNLAGYKGDRIYYTDDNTGSHKLCIRSGNDIGVFNIKDSIFEPLYSTHSESTKPPAVWITPMQY</sequence>
<proteinExistence type="predicted"/>
<evidence type="ECO:0000259" key="2">
    <source>
        <dbReference type="Pfam" id="PF03478"/>
    </source>
</evidence>
<name>A0A834GGA1_RHOSS</name>